<dbReference type="HAMAP" id="MF_00337">
    <property type="entry name" value="Exonuc_7_S"/>
    <property type="match status" value="1"/>
</dbReference>
<dbReference type="EMBL" id="NFKK01000003">
    <property type="protein sequence ID" value="OUP53635.1"/>
    <property type="molecule type" value="Genomic_DNA"/>
</dbReference>
<reference evidence="8" key="2">
    <citation type="journal article" date="2018" name="BMC Genomics">
        <title>Whole genome sequencing and function prediction of 133 gut anaerobes isolated from chicken caecum in pure cultures.</title>
        <authorList>
            <person name="Medvecky M."/>
            <person name="Cejkova D."/>
            <person name="Polansky O."/>
            <person name="Karasova D."/>
            <person name="Kubasova T."/>
            <person name="Cizek A."/>
            <person name="Rychlik I."/>
        </authorList>
    </citation>
    <scope>NUCLEOTIDE SEQUENCE</scope>
    <source>
        <strain evidence="8">An179</strain>
        <strain evidence="7">An180</strain>
    </source>
</reference>
<evidence type="ECO:0000256" key="6">
    <source>
        <dbReference type="HAMAP-Rule" id="MF_00337"/>
    </source>
</evidence>
<keyword evidence="5 6" id="KW-0269">Exonuclease</keyword>
<evidence type="ECO:0000256" key="4">
    <source>
        <dbReference type="ARBA" id="ARBA00022801"/>
    </source>
</evidence>
<proteinExistence type="inferred from homology"/>
<dbReference type="EMBL" id="NFKL01000015">
    <property type="protein sequence ID" value="OUP57037.1"/>
    <property type="molecule type" value="Genomic_DNA"/>
</dbReference>
<dbReference type="InterPro" id="IPR037004">
    <property type="entry name" value="Exonuc_VII_ssu_sf"/>
</dbReference>
<comment type="function">
    <text evidence="6">Bidirectionally degrades single-stranded DNA into large acid-insoluble oligonucleotides, which are then degraded further into small acid-soluble oligonucleotides.</text>
</comment>
<protein>
    <recommendedName>
        <fullName evidence="6">Exodeoxyribonuclease 7 small subunit</fullName>
        <ecNumber evidence="6">3.1.11.6</ecNumber>
    </recommendedName>
    <alternativeName>
        <fullName evidence="6">Exodeoxyribonuclease VII small subunit</fullName>
        <shortName evidence="6">Exonuclease VII small subunit</shortName>
    </alternativeName>
</protein>
<sequence length="78" mass="8852">MAKKQTFEQSMQRLEEIVRLLEKGDAPLDESLHLFEEGAKLAASLHTQLDKAEQKVTQMMTMSDGTVEEQPFDVQEDA</sequence>
<evidence type="ECO:0000256" key="2">
    <source>
        <dbReference type="ARBA" id="ARBA00022490"/>
    </source>
</evidence>
<dbReference type="PIRSF" id="PIRSF006488">
    <property type="entry name" value="Exonuc_VII_S"/>
    <property type="match status" value="1"/>
</dbReference>
<dbReference type="Pfam" id="PF02609">
    <property type="entry name" value="Exonuc_VII_S"/>
    <property type="match status" value="1"/>
</dbReference>
<dbReference type="NCBIfam" id="TIGR01280">
    <property type="entry name" value="xseB"/>
    <property type="match status" value="1"/>
</dbReference>
<keyword evidence="2 6" id="KW-0963">Cytoplasm</keyword>
<dbReference type="SUPFAM" id="SSF116842">
    <property type="entry name" value="XseB-like"/>
    <property type="match status" value="1"/>
</dbReference>
<dbReference type="PANTHER" id="PTHR34137">
    <property type="entry name" value="EXODEOXYRIBONUCLEASE 7 SMALL SUBUNIT"/>
    <property type="match status" value="1"/>
</dbReference>
<evidence type="ECO:0000313" key="8">
    <source>
        <dbReference type="EMBL" id="OUP57037.1"/>
    </source>
</evidence>
<dbReference type="RefSeq" id="WP_016146830.1">
    <property type="nucleotide sequence ID" value="NZ_CABKSA010000001.1"/>
</dbReference>
<comment type="caution">
    <text evidence="8">The sequence shown here is derived from an EMBL/GenBank/DDBJ whole genome shotgun (WGS) entry which is preliminary data.</text>
</comment>
<evidence type="ECO:0000313" key="7">
    <source>
        <dbReference type="EMBL" id="OUP53635.1"/>
    </source>
</evidence>
<evidence type="ECO:0000256" key="3">
    <source>
        <dbReference type="ARBA" id="ARBA00022722"/>
    </source>
</evidence>
<comment type="subcellular location">
    <subcellularLocation>
        <location evidence="6">Cytoplasm</location>
    </subcellularLocation>
</comment>
<dbReference type="GO" id="GO:0006308">
    <property type="term" value="P:DNA catabolic process"/>
    <property type="evidence" value="ECO:0007669"/>
    <property type="project" value="UniProtKB-UniRule"/>
</dbReference>
<name>A0A1Y4LK02_9FIRM</name>
<evidence type="ECO:0000256" key="5">
    <source>
        <dbReference type="ARBA" id="ARBA00022839"/>
    </source>
</evidence>
<comment type="similarity">
    <text evidence="1 6">Belongs to the XseB family.</text>
</comment>
<dbReference type="InterPro" id="IPR003761">
    <property type="entry name" value="Exonuc_VII_S"/>
</dbReference>
<dbReference type="GO" id="GO:0008855">
    <property type="term" value="F:exodeoxyribonuclease VII activity"/>
    <property type="evidence" value="ECO:0007669"/>
    <property type="project" value="UniProtKB-UniRule"/>
</dbReference>
<dbReference type="Proteomes" id="UP000195897">
    <property type="component" value="Unassembled WGS sequence"/>
</dbReference>
<dbReference type="Gene3D" id="1.10.287.1040">
    <property type="entry name" value="Exonuclease VII, small subunit"/>
    <property type="match status" value="1"/>
</dbReference>
<dbReference type="GO" id="GO:0009318">
    <property type="term" value="C:exodeoxyribonuclease VII complex"/>
    <property type="evidence" value="ECO:0007669"/>
    <property type="project" value="UniProtKB-UniRule"/>
</dbReference>
<dbReference type="Proteomes" id="UP000195326">
    <property type="component" value="Unassembled WGS sequence"/>
</dbReference>
<keyword evidence="4 6" id="KW-0378">Hydrolase</keyword>
<comment type="catalytic activity">
    <reaction evidence="6">
        <text>Exonucleolytic cleavage in either 5'- to 3'- or 3'- to 5'-direction to yield nucleoside 5'-phosphates.</text>
        <dbReference type="EC" id="3.1.11.6"/>
    </reaction>
</comment>
<keyword evidence="3 6" id="KW-0540">Nuclease</keyword>
<comment type="subunit">
    <text evidence="6">Heterooligomer composed of large and small subunits.</text>
</comment>
<dbReference type="GO" id="GO:0005829">
    <property type="term" value="C:cytosol"/>
    <property type="evidence" value="ECO:0007669"/>
    <property type="project" value="TreeGrafter"/>
</dbReference>
<organism evidence="8 9">
    <name type="scientific">Butyricicoccus pullicaecorum</name>
    <dbReference type="NCBI Taxonomy" id="501571"/>
    <lineage>
        <taxon>Bacteria</taxon>
        <taxon>Bacillati</taxon>
        <taxon>Bacillota</taxon>
        <taxon>Clostridia</taxon>
        <taxon>Eubacteriales</taxon>
        <taxon>Butyricicoccaceae</taxon>
        <taxon>Butyricicoccus</taxon>
    </lineage>
</organism>
<gene>
    <name evidence="6" type="primary">xseB</name>
    <name evidence="8" type="ORF">B5F15_11020</name>
    <name evidence="7" type="ORF">B5F17_03350</name>
</gene>
<evidence type="ECO:0000256" key="1">
    <source>
        <dbReference type="ARBA" id="ARBA00009998"/>
    </source>
</evidence>
<dbReference type="AlphaFoldDB" id="A0A1Y4LK02"/>
<reference evidence="9" key="1">
    <citation type="submission" date="2017-04" db="EMBL/GenBank/DDBJ databases">
        <title>Function of individual gut microbiota members based on whole genome sequencing of pure cultures obtained from chicken caecum.</title>
        <authorList>
            <person name="Medvecky M."/>
            <person name="Cejkova D."/>
            <person name="Polansky O."/>
            <person name="Karasova D."/>
            <person name="Kubasova T."/>
            <person name="Cizek A."/>
            <person name="Rychlik I."/>
        </authorList>
    </citation>
    <scope>NUCLEOTIDE SEQUENCE [LARGE SCALE GENOMIC DNA]</scope>
    <source>
        <strain evidence="9">An179</strain>
    </source>
</reference>
<evidence type="ECO:0000313" key="9">
    <source>
        <dbReference type="Proteomes" id="UP000195326"/>
    </source>
</evidence>
<dbReference type="STRING" id="501571.GCA_900143195_02319"/>
<accession>A0A1Y4LK02</accession>
<dbReference type="EC" id="3.1.11.6" evidence="6"/>
<dbReference type="PANTHER" id="PTHR34137:SF1">
    <property type="entry name" value="EXODEOXYRIBONUCLEASE 7 SMALL SUBUNIT"/>
    <property type="match status" value="1"/>
</dbReference>